<dbReference type="Proteomes" id="UP001474181">
    <property type="component" value="Unassembled WGS sequence"/>
</dbReference>
<reference evidence="2 3" key="1">
    <citation type="submission" date="2024-06" db="EMBL/GenBank/DDBJ databases">
        <title>The Natural Products Discovery Center: Release of the First 8490 Sequenced Strains for Exploring Actinobacteria Biosynthetic Diversity.</title>
        <authorList>
            <person name="Kalkreuter E."/>
            <person name="Kautsar S.A."/>
            <person name="Yang D."/>
            <person name="Bader C.D."/>
            <person name="Teijaro C.N."/>
            <person name="Fluegel L."/>
            <person name="Davis C.M."/>
            <person name="Simpson J.R."/>
            <person name="Lauterbach L."/>
            <person name="Steele A.D."/>
            <person name="Gui C."/>
            <person name="Meng S."/>
            <person name="Li G."/>
            <person name="Viehrig K."/>
            <person name="Ye F."/>
            <person name="Su P."/>
            <person name="Kiefer A.F."/>
            <person name="Nichols A."/>
            <person name="Cepeda A.J."/>
            <person name="Yan W."/>
            <person name="Fan B."/>
            <person name="Jiang Y."/>
            <person name="Adhikari A."/>
            <person name="Zheng C.-J."/>
            <person name="Schuster L."/>
            <person name="Cowan T.M."/>
            <person name="Smanski M.J."/>
            <person name="Chevrette M.G."/>
            <person name="De Carvalho L.P.S."/>
            <person name="Shen B."/>
        </authorList>
    </citation>
    <scope>NUCLEOTIDE SEQUENCE [LARGE SCALE GENOMIC DNA]</scope>
    <source>
        <strain evidence="2 3">NPDC000234</strain>
    </source>
</reference>
<protein>
    <submittedName>
        <fullName evidence="2">Uncharacterized protein</fullName>
    </submittedName>
</protein>
<evidence type="ECO:0000313" key="3">
    <source>
        <dbReference type="Proteomes" id="UP001474181"/>
    </source>
</evidence>
<evidence type="ECO:0000313" key="2">
    <source>
        <dbReference type="EMBL" id="MER7187125.1"/>
    </source>
</evidence>
<feature type="non-terminal residue" evidence="2">
    <location>
        <position position="62"/>
    </location>
</feature>
<organism evidence="2 3">
    <name type="scientific">Streptomyces hyaluromycini</name>
    <dbReference type="NCBI Taxonomy" id="1377993"/>
    <lineage>
        <taxon>Bacteria</taxon>
        <taxon>Bacillati</taxon>
        <taxon>Actinomycetota</taxon>
        <taxon>Actinomycetes</taxon>
        <taxon>Kitasatosporales</taxon>
        <taxon>Streptomycetaceae</taxon>
        <taxon>Streptomyces</taxon>
    </lineage>
</organism>
<dbReference type="RefSeq" id="WP_350791318.1">
    <property type="nucleotide sequence ID" value="NZ_JBEPEK010000732.1"/>
</dbReference>
<gene>
    <name evidence="2" type="ORF">ABT404_48020</name>
</gene>
<name>A0ABV1XDZ5_9ACTN</name>
<accession>A0ABV1XDZ5</accession>
<keyword evidence="3" id="KW-1185">Reference proteome</keyword>
<dbReference type="EMBL" id="JBEPEK010000732">
    <property type="protein sequence ID" value="MER7187125.1"/>
    <property type="molecule type" value="Genomic_DNA"/>
</dbReference>
<comment type="caution">
    <text evidence="2">The sequence shown here is derived from an EMBL/GenBank/DDBJ whole genome shotgun (WGS) entry which is preliminary data.</text>
</comment>
<proteinExistence type="predicted"/>
<feature type="compositionally biased region" description="Pro residues" evidence="1">
    <location>
        <begin position="51"/>
        <end position="62"/>
    </location>
</feature>
<feature type="region of interest" description="Disordered" evidence="1">
    <location>
        <begin position="30"/>
        <end position="62"/>
    </location>
</feature>
<sequence length="62" mass="6565">MDEDSRACPEAFEVAEGLWLHAYQTLAARLPASDRPPQPRPTALSELSGLPEPPGGPPASGR</sequence>
<evidence type="ECO:0000256" key="1">
    <source>
        <dbReference type="SAM" id="MobiDB-lite"/>
    </source>
</evidence>